<dbReference type="InterPro" id="IPR008258">
    <property type="entry name" value="Transglycosylase_SLT_dom_1"/>
</dbReference>
<organism evidence="3 4">
    <name type="scientific">Brumimicrobium glaciale</name>
    <dbReference type="NCBI Taxonomy" id="200475"/>
    <lineage>
        <taxon>Bacteria</taxon>
        <taxon>Pseudomonadati</taxon>
        <taxon>Bacteroidota</taxon>
        <taxon>Flavobacteriia</taxon>
        <taxon>Flavobacteriales</taxon>
        <taxon>Crocinitomicaceae</taxon>
        <taxon>Brumimicrobium</taxon>
    </lineage>
</organism>
<feature type="domain" description="Transglycosylase SLT" evidence="2">
    <location>
        <begin position="101"/>
        <end position="198"/>
    </location>
</feature>
<dbReference type="InterPro" id="IPR023346">
    <property type="entry name" value="Lysozyme-like_dom_sf"/>
</dbReference>
<evidence type="ECO:0000313" key="4">
    <source>
        <dbReference type="Proteomes" id="UP000293952"/>
    </source>
</evidence>
<dbReference type="PANTHER" id="PTHR37423">
    <property type="entry name" value="SOLUBLE LYTIC MUREIN TRANSGLYCOSYLASE-RELATED"/>
    <property type="match status" value="1"/>
</dbReference>
<keyword evidence="4" id="KW-1185">Reference proteome</keyword>
<dbReference type="Pfam" id="PF01464">
    <property type="entry name" value="SLT"/>
    <property type="match status" value="1"/>
</dbReference>
<dbReference type="Proteomes" id="UP000293952">
    <property type="component" value="Unassembled WGS sequence"/>
</dbReference>
<dbReference type="RefSeq" id="WP_130092064.1">
    <property type="nucleotide sequence ID" value="NZ_SETE01000001.1"/>
</dbReference>
<name>A0A4Q4KQK3_9FLAO</name>
<evidence type="ECO:0000313" key="3">
    <source>
        <dbReference type="EMBL" id="RYM35697.1"/>
    </source>
</evidence>
<gene>
    <name evidence="3" type="ORF">ERX46_01510</name>
</gene>
<dbReference type="AlphaFoldDB" id="A0A4Q4KQK3"/>
<evidence type="ECO:0000259" key="2">
    <source>
        <dbReference type="Pfam" id="PF01464"/>
    </source>
</evidence>
<dbReference type="EMBL" id="SETE01000001">
    <property type="protein sequence ID" value="RYM35697.1"/>
    <property type="molecule type" value="Genomic_DNA"/>
</dbReference>
<accession>A0A4Q4KQK3</accession>
<dbReference type="SUPFAM" id="SSF53955">
    <property type="entry name" value="Lysozyme-like"/>
    <property type="match status" value="1"/>
</dbReference>
<reference evidence="3 4" key="1">
    <citation type="submission" date="2019-02" db="EMBL/GenBank/DDBJ databases">
        <title>Genome sequence of the sea-ice species Brumimicrobium glaciale.</title>
        <authorList>
            <person name="Bowman J.P."/>
        </authorList>
    </citation>
    <scope>NUCLEOTIDE SEQUENCE [LARGE SCALE GENOMIC DNA]</scope>
    <source>
        <strain evidence="3 4">IC156</strain>
    </source>
</reference>
<dbReference type="PROSITE" id="PS51257">
    <property type="entry name" value="PROKAR_LIPOPROTEIN"/>
    <property type="match status" value="1"/>
</dbReference>
<dbReference type="OrthoDB" id="9815002at2"/>
<proteinExistence type="inferred from homology"/>
<dbReference type="CDD" id="cd16894">
    <property type="entry name" value="MltD-like"/>
    <property type="match status" value="1"/>
</dbReference>
<sequence length="308" mass="35724">MRNVFVIASIFILFLFSCKDEPKTTLEKPEFTKESIKNHFVVPEVPDGIFFAGDSISFKDLDLKERMDNELVINNFWHSNTIMMMKRSNRWLPVMKKIFKDEDVPADLVYISIIESGLQNVTSPSGAKGFWQFMAPTAKEQGLIINEQMDERYHVEKSTRAACRYLKTAHEKFGSWVLAAASYNLGIFGMSDNLQRQKVNNYFDLSLNPETARYIFRLMAIKLVFENPSNYGFYINNESLYPEYVTTDVIIDTSIPNLYEWSIEHGITIKILRKLNPWIRGKNFIVEEGEVFTFKIPKDNEQLGVFKG</sequence>
<evidence type="ECO:0000256" key="1">
    <source>
        <dbReference type="ARBA" id="ARBA00007734"/>
    </source>
</evidence>
<dbReference type="Gene3D" id="1.10.530.10">
    <property type="match status" value="1"/>
</dbReference>
<dbReference type="PANTHER" id="PTHR37423:SF2">
    <property type="entry name" value="MEMBRANE-BOUND LYTIC MUREIN TRANSGLYCOSYLASE C"/>
    <property type="match status" value="1"/>
</dbReference>
<protein>
    <submittedName>
        <fullName evidence="3">Lytic transglycosylase domain-containing protein</fullName>
    </submittedName>
</protein>
<comment type="similarity">
    <text evidence="1">Belongs to the transglycosylase Slt family.</text>
</comment>
<comment type="caution">
    <text evidence="3">The sequence shown here is derived from an EMBL/GenBank/DDBJ whole genome shotgun (WGS) entry which is preliminary data.</text>
</comment>